<accession>A0ABR4CGL9</accession>
<comment type="caution">
    <text evidence="2">The sequence shown here is derived from an EMBL/GenBank/DDBJ whole genome shotgun (WGS) entry which is preliminary data.</text>
</comment>
<evidence type="ECO:0000256" key="1">
    <source>
        <dbReference type="SAM" id="SignalP"/>
    </source>
</evidence>
<dbReference type="Proteomes" id="UP001595075">
    <property type="component" value="Unassembled WGS sequence"/>
</dbReference>
<sequence length="96" mass="10266">MYLLQLLPFAFLFFGQSLGQYQGEYSGKAPSALRIHCGGVPAGVKIRNNCAAAVQPWCGGQQCVEQCKTEQGAKGSVAGYIYHSLDLLGFGSYANN</sequence>
<name>A0ABR4CGL9_9HELO</name>
<keyword evidence="1" id="KW-0732">Signal</keyword>
<proteinExistence type="predicted"/>
<evidence type="ECO:0000313" key="3">
    <source>
        <dbReference type="Proteomes" id="UP001595075"/>
    </source>
</evidence>
<protein>
    <recommendedName>
        <fullName evidence="4">Secreted protein</fullName>
    </recommendedName>
</protein>
<dbReference type="EMBL" id="JAZHXI010000008">
    <property type="protein sequence ID" value="KAL2069108.1"/>
    <property type="molecule type" value="Genomic_DNA"/>
</dbReference>
<feature type="signal peptide" evidence="1">
    <location>
        <begin position="1"/>
        <end position="19"/>
    </location>
</feature>
<evidence type="ECO:0000313" key="2">
    <source>
        <dbReference type="EMBL" id="KAL2069108.1"/>
    </source>
</evidence>
<evidence type="ECO:0008006" key="4">
    <source>
        <dbReference type="Google" id="ProtNLM"/>
    </source>
</evidence>
<feature type="chain" id="PRO_5046617731" description="Secreted protein" evidence="1">
    <location>
        <begin position="20"/>
        <end position="96"/>
    </location>
</feature>
<gene>
    <name evidence="2" type="ORF">VTL71DRAFT_15446</name>
</gene>
<organism evidence="2 3">
    <name type="scientific">Oculimacula yallundae</name>
    <dbReference type="NCBI Taxonomy" id="86028"/>
    <lineage>
        <taxon>Eukaryota</taxon>
        <taxon>Fungi</taxon>
        <taxon>Dikarya</taxon>
        <taxon>Ascomycota</taxon>
        <taxon>Pezizomycotina</taxon>
        <taxon>Leotiomycetes</taxon>
        <taxon>Helotiales</taxon>
        <taxon>Ploettnerulaceae</taxon>
        <taxon>Oculimacula</taxon>
    </lineage>
</organism>
<keyword evidence="3" id="KW-1185">Reference proteome</keyword>
<reference evidence="2 3" key="1">
    <citation type="journal article" date="2024" name="Commun. Biol.">
        <title>Comparative genomic analysis of thermophilic fungi reveals convergent evolutionary adaptations and gene losses.</title>
        <authorList>
            <person name="Steindorff A.S."/>
            <person name="Aguilar-Pontes M.V."/>
            <person name="Robinson A.J."/>
            <person name="Andreopoulos B."/>
            <person name="LaButti K."/>
            <person name="Kuo A."/>
            <person name="Mondo S."/>
            <person name="Riley R."/>
            <person name="Otillar R."/>
            <person name="Haridas S."/>
            <person name="Lipzen A."/>
            <person name="Grimwood J."/>
            <person name="Schmutz J."/>
            <person name="Clum A."/>
            <person name="Reid I.D."/>
            <person name="Moisan M.C."/>
            <person name="Butler G."/>
            <person name="Nguyen T.T.M."/>
            <person name="Dewar K."/>
            <person name="Conant G."/>
            <person name="Drula E."/>
            <person name="Henrissat B."/>
            <person name="Hansel C."/>
            <person name="Singer S."/>
            <person name="Hutchinson M.I."/>
            <person name="de Vries R.P."/>
            <person name="Natvig D.O."/>
            <person name="Powell A.J."/>
            <person name="Tsang A."/>
            <person name="Grigoriev I.V."/>
        </authorList>
    </citation>
    <scope>NUCLEOTIDE SEQUENCE [LARGE SCALE GENOMIC DNA]</scope>
    <source>
        <strain evidence="2 3">CBS 494.80</strain>
    </source>
</reference>